<evidence type="ECO:0000259" key="1">
    <source>
        <dbReference type="Pfam" id="PF07171"/>
    </source>
</evidence>
<feature type="domain" description="Microcystin LR degradation protein MlrC C-terminal" evidence="1">
    <location>
        <begin position="317"/>
        <end position="495"/>
    </location>
</feature>
<name>A0ABS7S8Z4_9MICO</name>
<gene>
    <name evidence="3" type="ORF">KCQ71_11695</name>
</gene>
<dbReference type="RefSeq" id="WP_223406049.1">
    <property type="nucleotide sequence ID" value="NZ_JAGSHT010000011.1"/>
</dbReference>
<organism evidence="3 4">
    <name type="scientific">Occultella gossypii</name>
    <dbReference type="NCBI Taxonomy" id="2800820"/>
    <lineage>
        <taxon>Bacteria</taxon>
        <taxon>Bacillati</taxon>
        <taxon>Actinomycetota</taxon>
        <taxon>Actinomycetes</taxon>
        <taxon>Micrococcales</taxon>
        <taxon>Ruaniaceae</taxon>
        <taxon>Occultella</taxon>
    </lineage>
</organism>
<evidence type="ECO:0000313" key="4">
    <source>
        <dbReference type="Proteomes" id="UP000826651"/>
    </source>
</evidence>
<feature type="domain" description="Microcystin LR degradation protein MlrC N-terminal" evidence="2">
    <location>
        <begin position="20"/>
        <end position="307"/>
    </location>
</feature>
<reference evidence="3 4" key="1">
    <citation type="submission" date="2021-04" db="EMBL/GenBank/DDBJ databases">
        <title>Ruania sp. nov., isolated from sandy soil of mangrove forest.</title>
        <authorList>
            <person name="Ge X."/>
            <person name="Huang R."/>
            <person name="Liu W."/>
        </authorList>
    </citation>
    <scope>NUCLEOTIDE SEQUENCE [LARGE SCALE GENOMIC DNA]</scope>
    <source>
        <strain evidence="3 4">N2-46</strain>
    </source>
</reference>
<dbReference type="Proteomes" id="UP000826651">
    <property type="component" value="Unassembled WGS sequence"/>
</dbReference>
<comment type="caution">
    <text evidence="3">The sequence shown here is derived from an EMBL/GenBank/DDBJ whole genome shotgun (WGS) entry which is preliminary data.</text>
</comment>
<dbReference type="EMBL" id="JAGSHT010000011">
    <property type="protein sequence ID" value="MBZ2196821.1"/>
    <property type="molecule type" value="Genomic_DNA"/>
</dbReference>
<dbReference type="Pfam" id="PF07171">
    <property type="entry name" value="MlrC_C"/>
    <property type="match status" value="1"/>
</dbReference>
<dbReference type="InterPro" id="IPR010799">
    <property type="entry name" value="MlrC_C"/>
</dbReference>
<dbReference type="InterPro" id="IPR015995">
    <property type="entry name" value="MlrC_N"/>
</dbReference>
<dbReference type="PIRSF" id="PIRSF012702">
    <property type="entry name" value="UCP012702"/>
    <property type="match status" value="1"/>
</dbReference>
<protein>
    <submittedName>
        <fullName evidence="3">M81 family metallopeptidase</fullName>
    </submittedName>
</protein>
<sequence>MNALPDGGRSLGGPTPATARLAVLGLSHEANTFSPGRIDADRLAALTRRGPEIIREHMGANTIVAGYLDAAERGGVDLVPLIFASTTPSGPFTPDAFDAYVDEMCHLLELHGPWDGVLLALHGAAVAAHVDDADGEILRRVRDQVGNVPVGVTLDLHANVSARMVAHSDVLITFRTNPHVDARDRGRDVAELVIRAARGESRPTTALTQVPAAIDILRQHTTEEPMASLTSQAAQLVDTDPRVLGASVAEGFPYADVEEMGLSVVVVTEDDLALAKQLADDLAREVWSRRAELIGTAPSPAEAVRAADDARVGPVLLLDVGDNVGGGSPGDSVVLLREIQDQGVAGALSIVQDPDAAGACHAAGLGAHIVLDIGGRAIAETGPPLRVAGVVRALHDGPFEDTGRTHAGQRAFDTGPTALVAYDDDCLVIVTSRPEIPSGLAQPRVLGVEPTERRIIIGKGVQSPLAGYADIVTEVIRVDTPGVTAANLHHLKHRNRRVPLFPYETIEEYA</sequence>
<keyword evidence="4" id="KW-1185">Reference proteome</keyword>
<dbReference type="InterPro" id="IPR009197">
    <property type="entry name" value="MlrC"/>
</dbReference>
<evidence type="ECO:0000313" key="3">
    <source>
        <dbReference type="EMBL" id="MBZ2196821.1"/>
    </source>
</evidence>
<dbReference type="Pfam" id="PF07364">
    <property type="entry name" value="DUF1485"/>
    <property type="match status" value="1"/>
</dbReference>
<evidence type="ECO:0000259" key="2">
    <source>
        <dbReference type="Pfam" id="PF07364"/>
    </source>
</evidence>
<proteinExistence type="predicted"/>
<accession>A0ABS7S8Z4</accession>